<dbReference type="InterPro" id="IPR025049">
    <property type="entry name" value="Mfa-like_1"/>
</dbReference>
<dbReference type="Pfam" id="PF13149">
    <property type="entry name" value="Mfa_like_1"/>
    <property type="match status" value="1"/>
</dbReference>
<evidence type="ECO:0000313" key="2">
    <source>
        <dbReference type="Proteomes" id="UP000215355"/>
    </source>
</evidence>
<dbReference type="Gene3D" id="2.60.40.2630">
    <property type="match status" value="1"/>
</dbReference>
<dbReference type="CDD" id="cd13120">
    <property type="entry name" value="BF2867_like_N"/>
    <property type="match status" value="1"/>
</dbReference>
<dbReference type="RefSeq" id="WP_093098835.1">
    <property type="nucleotide sequence ID" value="NZ_FNGK01000003.1"/>
</dbReference>
<dbReference type="InterPro" id="IPR042278">
    <property type="entry name" value="Mfa-like_1_N"/>
</dbReference>
<dbReference type="Proteomes" id="UP000215355">
    <property type="component" value="Chromosome 1"/>
</dbReference>
<dbReference type="CDD" id="cd13121">
    <property type="entry name" value="BF2867_like_C"/>
    <property type="match status" value="1"/>
</dbReference>
<reference evidence="1 2" key="1">
    <citation type="submission" date="2017-06" db="EMBL/GenBank/DDBJ databases">
        <authorList>
            <consortium name="Pathogen Informatics"/>
        </authorList>
    </citation>
    <scope>NUCLEOTIDE SEQUENCE [LARGE SCALE GENOMIC DNA]</scope>
    <source>
        <strain evidence="1 2">NCTC12149</strain>
    </source>
</reference>
<organism evidence="1 2">
    <name type="scientific">Sphingobacterium mizutaii</name>
    <dbReference type="NCBI Taxonomy" id="1010"/>
    <lineage>
        <taxon>Bacteria</taxon>
        <taxon>Pseudomonadati</taxon>
        <taxon>Bacteroidota</taxon>
        <taxon>Sphingobacteriia</taxon>
        <taxon>Sphingobacteriales</taxon>
        <taxon>Sphingobacteriaceae</taxon>
        <taxon>Sphingobacterium</taxon>
    </lineage>
</organism>
<accession>A0AAJ4X9E1</accession>
<gene>
    <name evidence="1" type="ORF">SAMEA4412673_00954</name>
</gene>
<dbReference type="PROSITE" id="PS51257">
    <property type="entry name" value="PROKAR_LIPOPROTEIN"/>
    <property type="match status" value="1"/>
</dbReference>
<evidence type="ECO:0000313" key="1">
    <source>
        <dbReference type="EMBL" id="SNV44426.1"/>
    </source>
</evidence>
<dbReference type="Gene3D" id="2.60.40.2620">
    <property type="entry name" value="Fimbrillin-like"/>
    <property type="match status" value="1"/>
</dbReference>
<dbReference type="AlphaFoldDB" id="A0AAJ4X9E1"/>
<sequence length="298" mass="31968">MKTKQLLSAMLVFTAVMTSCKKDDFEKNKSVKDSGVEFTSRIMGDLATKASGNRWDANDEIGVFMKQGVGLSKVLGANKKFTTKGNGNFSSTGDDILNYPAKGQVDFIAYYPFSAAVSKNSVEINVADQKNQAKIDVMYSDNARGLNKKSGTAKLEFSHMLSKVEILVKAGTGIANLTGLKAGLTSIPTKSLLDLATGKINQGSTEVNVEAKVSVQKADQLVEAILIPGNYEGKKIVFSIANDNYTWTIPANTKLESGKRYAYSVTLLGSKAVKLEGNATITNWIAVPSGQVDVIQAD</sequence>
<evidence type="ECO:0008006" key="3">
    <source>
        <dbReference type="Google" id="ProtNLM"/>
    </source>
</evidence>
<dbReference type="KEGG" id="smiz:4412673_00954"/>
<name>A0AAJ4X9E1_9SPHI</name>
<protein>
    <recommendedName>
        <fullName evidence="3">Fimbrillin-like</fullName>
    </recommendedName>
</protein>
<proteinExistence type="predicted"/>
<dbReference type="EMBL" id="LT906468">
    <property type="protein sequence ID" value="SNV44426.1"/>
    <property type="molecule type" value="Genomic_DNA"/>
</dbReference>